<feature type="transmembrane region" description="Helical" evidence="6">
    <location>
        <begin position="290"/>
        <end position="309"/>
    </location>
</feature>
<feature type="transmembrane region" description="Helical" evidence="6">
    <location>
        <begin position="113"/>
        <end position="130"/>
    </location>
</feature>
<comment type="caution">
    <text evidence="7">The sequence shown here is derived from an EMBL/GenBank/DDBJ whole genome shotgun (WGS) entry which is preliminary data.</text>
</comment>
<feature type="transmembrane region" description="Helical" evidence="6">
    <location>
        <begin position="502"/>
        <end position="521"/>
    </location>
</feature>
<keyword evidence="8" id="KW-1185">Reference proteome</keyword>
<evidence type="ECO:0000256" key="4">
    <source>
        <dbReference type="ARBA" id="ARBA00023136"/>
    </source>
</evidence>
<feature type="transmembrane region" description="Helical" evidence="6">
    <location>
        <begin position="399"/>
        <end position="419"/>
    </location>
</feature>
<gene>
    <name evidence="7" type="ORF">GTA08_BOTSDO03103</name>
</gene>
<dbReference type="PANTHER" id="PTHR23501">
    <property type="entry name" value="MAJOR FACILITATOR SUPERFAMILY"/>
    <property type="match status" value="1"/>
</dbReference>
<proteinExistence type="predicted"/>
<evidence type="ECO:0000256" key="1">
    <source>
        <dbReference type="ARBA" id="ARBA00004141"/>
    </source>
</evidence>
<dbReference type="AlphaFoldDB" id="A0A8H4IZ25"/>
<dbReference type="Pfam" id="PF07690">
    <property type="entry name" value="MFS_1"/>
    <property type="match status" value="1"/>
</dbReference>
<evidence type="ECO:0000256" key="2">
    <source>
        <dbReference type="ARBA" id="ARBA00022692"/>
    </source>
</evidence>
<feature type="transmembrane region" description="Helical" evidence="6">
    <location>
        <begin position="425"/>
        <end position="449"/>
    </location>
</feature>
<dbReference type="SUPFAM" id="SSF103473">
    <property type="entry name" value="MFS general substrate transporter"/>
    <property type="match status" value="1"/>
</dbReference>
<dbReference type="Gene3D" id="1.20.1250.20">
    <property type="entry name" value="MFS general substrate transporter like domains"/>
    <property type="match status" value="1"/>
</dbReference>
<sequence length="562" mass="61939">MAKTPDLEVSSSPATAESEKADETTQLRGLPKAKILRKSWSRKALVVAFTGLFATTFILSFIKYSTKVYDACATSAFSKHAALSTANVAYTIMNLAVYPIMAKLSDVFGRAEGFSFSILFMVLSQVLYASCQNISTNIAGGIFESIGDTGYTIMQQIFIADTTNLLDRGLWSSLSESVTALYLGSIVGESVLKHSTWRWGYRMWALIFPFCALPLIITMFVLQRRAEKNGLCRRQIYHSEDERSVFRRLHNLLWTELDLPGATLLVLGLGLTLIPLTLTGSKNSSRWQHGSFIAMLVIGIFVLVLFLVWDARFATRPFIPFRMIKQRTVVAACVLSALDFFDFFHYPCFTTFFPSYLQVAGGFSAGHATRIDNSLRVSFQIASVLAGLCMKRARRSQPFVLLGVPLVLLGQGLQIFLVVRADVAVATGVFFAAINLGAVAGTSVGGAVWSNMLPEKLERYLPEQSKAKALAIYKSIVVAQKFAKGSVAREAIDRAYRETQRLLAIAATAALAPMVGVMFALKDVDLGKEYEDESREAKDETACDEVGREDAVQPSLEMEHQT</sequence>
<dbReference type="OrthoDB" id="2241241at2759"/>
<evidence type="ECO:0000313" key="7">
    <source>
        <dbReference type="EMBL" id="KAF4309827.1"/>
    </source>
</evidence>
<feature type="transmembrane region" description="Helical" evidence="6">
    <location>
        <begin position="257"/>
        <end position="278"/>
    </location>
</feature>
<dbReference type="InterPro" id="IPR011701">
    <property type="entry name" value="MFS"/>
</dbReference>
<feature type="transmembrane region" description="Helical" evidence="6">
    <location>
        <begin position="201"/>
        <end position="222"/>
    </location>
</feature>
<keyword evidence="2 6" id="KW-0812">Transmembrane</keyword>
<organism evidence="7 8">
    <name type="scientific">Botryosphaeria dothidea</name>
    <dbReference type="NCBI Taxonomy" id="55169"/>
    <lineage>
        <taxon>Eukaryota</taxon>
        <taxon>Fungi</taxon>
        <taxon>Dikarya</taxon>
        <taxon>Ascomycota</taxon>
        <taxon>Pezizomycotina</taxon>
        <taxon>Dothideomycetes</taxon>
        <taxon>Dothideomycetes incertae sedis</taxon>
        <taxon>Botryosphaeriales</taxon>
        <taxon>Botryosphaeriaceae</taxon>
        <taxon>Botryosphaeria</taxon>
    </lineage>
</organism>
<feature type="transmembrane region" description="Helical" evidence="6">
    <location>
        <begin position="82"/>
        <end position="101"/>
    </location>
</feature>
<evidence type="ECO:0000313" key="8">
    <source>
        <dbReference type="Proteomes" id="UP000572817"/>
    </source>
</evidence>
<reference evidence="7" key="1">
    <citation type="submission" date="2020-04" db="EMBL/GenBank/DDBJ databases">
        <title>Genome Assembly and Annotation of Botryosphaeria dothidea sdau 11-99, a Latent Pathogen of Apple Fruit Ring Rot in China.</title>
        <authorList>
            <person name="Yu C."/>
            <person name="Diao Y."/>
            <person name="Lu Q."/>
            <person name="Zhao J."/>
            <person name="Cui S."/>
            <person name="Peng C."/>
            <person name="He B."/>
            <person name="Liu H."/>
        </authorList>
    </citation>
    <scope>NUCLEOTIDE SEQUENCE [LARGE SCALE GENOMIC DNA]</scope>
    <source>
        <strain evidence="7">Sdau11-99</strain>
    </source>
</reference>
<feature type="region of interest" description="Disordered" evidence="5">
    <location>
        <begin position="530"/>
        <end position="562"/>
    </location>
</feature>
<keyword evidence="3 6" id="KW-1133">Transmembrane helix</keyword>
<evidence type="ECO:0000256" key="6">
    <source>
        <dbReference type="SAM" id="Phobius"/>
    </source>
</evidence>
<protein>
    <submittedName>
        <fullName evidence="7">Uncharacterized protein</fullName>
    </submittedName>
</protein>
<dbReference type="Proteomes" id="UP000572817">
    <property type="component" value="Unassembled WGS sequence"/>
</dbReference>
<dbReference type="InterPro" id="IPR036259">
    <property type="entry name" value="MFS_trans_sf"/>
</dbReference>
<accession>A0A8H4IZ25</accession>
<name>A0A8H4IZ25_9PEZI</name>
<evidence type="ECO:0000256" key="5">
    <source>
        <dbReference type="SAM" id="MobiDB-lite"/>
    </source>
</evidence>
<comment type="subcellular location">
    <subcellularLocation>
        <location evidence="1">Membrane</location>
        <topology evidence="1">Multi-pass membrane protein</topology>
    </subcellularLocation>
</comment>
<feature type="transmembrane region" description="Helical" evidence="6">
    <location>
        <begin position="44"/>
        <end position="62"/>
    </location>
</feature>
<keyword evidence="4 6" id="KW-0472">Membrane</keyword>
<dbReference type="EMBL" id="WWBZ02000016">
    <property type="protein sequence ID" value="KAF4309827.1"/>
    <property type="molecule type" value="Genomic_DNA"/>
</dbReference>
<evidence type="ECO:0000256" key="3">
    <source>
        <dbReference type="ARBA" id="ARBA00022989"/>
    </source>
</evidence>
<dbReference type="GO" id="GO:0015343">
    <property type="term" value="F:siderophore-iron transmembrane transporter activity"/>
    <property type="evidence" value="ECO:0007669"/>
    <property type="project" value="TreeGrafter"/>
</dbReference>
<feature type="region of interest" description="Disordered" evidence="5">
    <location>
        <begin position="1"/>
        <end position="23"/>
    </location>
</feature>
<dbReference type="PANTHER" id="PTHR23501:SF87">
    <property type="entry name" value="SIDEROPHORE IRON TRANSPORTER 2"/>
    <property type="match status" value="1"/>
</dbReference>
<dbReference type="GO" id="GO:0005886">
    <property type="term" value="C:plasma membrane"/>
    <property type="evidence" value="ECO:0007669"/>
    <property type="project" value="TreeGrafter"/>
</dbReference>